<dbReference type="InterPro" id="IPR010569">
    <property type="entry name" value="Myotubularin-like_Pase_dom"/>
</dbReference>
<comment type="caution">
    <text evidence="19">The sequence shown here is derived from an EMBL/GenBank/DDBJ whole genome shotgun (WGS) entry which is preliminary data.</text>
</comment>
<dbReference type="InterPro" id="IPR048994">
    <property type="entry name" value="PH-GRAM_MTMR6-9"/>
</dbReference>
<dbReference type="Gene3D" id="3.30.40.10">
    <property type="entry name" value="Zinc/RING finger domain, C3HC4 (zinc finger)"/>
    <property type="match status" value="1"/>
</dbReference>
<dbReference type="Gene3D" id="2.30.29.30">
    <property type="entry name" value="Pleckstrin-homology domain (PH domain)/Phosphotyrosine-binding domain (PTB)"/>
    <property type="match status" value="1"/>
</dbReference>
<dbReference type="InterPro" id="IPR000387">
    <property type="entry name" value="Tyr_Pase_dom"/>
</dbReference>
<dbReference type="PANTHER" id="PTHR10807:SF8">
    <property type="entry name" value="PHOSPHATIDYLINOSITOL-3-PHOSPHATE PHOSPHATASE"/>
    <property type="match status" value="1"/>
</dbReference>
<gene>
    <name evidence="19" type="ORF">V9T40_006112</name>
</gene>
<keyword evidence="20" id="KW-1185">Reference proteome</keyword>
<evidence type="ECO:0000256" key="3">
    <source>
        <dbReference type="ARBA" id="ARBA00007471"/>
    </source>
</evidence>
<dbReference type="GO" id="GO:0052629">
    <property type="term" value="F:phosphatidylinositol-3,5-bisphosphate 3-phosphatase activity"/>
    <property type="evidence" value="ECO:0007669"/>
    <property type="project" value="UniProtKB-EC"/>
</dbReference>
<dbReference type="Proteomes" id="UP001367676">
    <property type="component" value="Unassembled WGS sequence"/>
</dbReference>
<keyword evidence="6" id="KW-0479">Metal-binding</keyword>
<keyword evidence="5" id="KW-0963">Cytoplasm</keyword>
<evidence type="ECO:0000256" key="11">
    <source>
        <dbReference type="ARBA" id="ARBA00023136"/>
    </source>
</evidence>
<proteinExistence type="inferred from homology"/>
<dbReference type="GO" id="GO:0004438">
    <property type="term" value="F:phosphatidylinositol-3-phosphate phosphatase activity"/>
    <property type="evidence" value="ECO:0007669"/>
    <property type="project" value="TreeGrafter"/>
</dbReference>
<dbReference type="EMBL" id="JBBCAQ010000003">
    <property type="protein sequence ID" value="KAK7604926.1"/>
    <property type="molecule type" value="Genomic_DNA"/>
</dbReference>
<evidence type="ECO:0000256" key="2">
    <source>
        <dbReference type="ARBA" id="ARBA00004496"/>
    </source>
</evidence>
<dbReference type="PROSITE" id="PS00383">
    <property type="entry name" value="TYR_PHOSPHATASE_1"/>
    <property type="match status" value="1"/>
</dbReference>
<evidence type="ECO:0000256" key="13">
    <source>
        <dbReference type="PIRSR" id="PIRSR630564-1"/>
    </source>
</evidence>
<dbReference type="AlphaFoldDB" id="A0AAN9YA71"/>
<evidence type="ECO:0000256" key="4">
    <source>
        <dbReference type="ARBA" id="ARBA00012903"/>
    </source>
</evidence>
<feature type="active site" description="Phosphocysteine intermediate" evidence="13">
    <location>
        <position position="567"/>
    </location>
</feature>
<dbReference type="InterPro" id="IPR000306">
    <property type="entry name" value="Znf_FYVE"/>
</dbReference>
<evidence type="ECO:0000256" key="10">
    <source>
        <dbReference type="ARBA" id="ARBA00023098"/>
    </source>
</evidence>
<dbReference type="GO" id="GO:0012505">
    <property type="term" value="C:endomembrane system"/>
    <property type="evidence" value="ECO:0007669"/>
    <property type="project" value="UniProtKB-SubCell"/>
</dbReference>
<dbReference type="SUPFAM" id="SSF57903">
    <property type="entry name" value="FYVE/PHD zinc finger"/>
    <property type="match status" value="1"/>
</dbReference>
<evidence type="ECO:0000259" key="16">
    <source>
        <dbReference type="PROSITE" id="PS50056"/>
    </source>
</evidence>
<comment type="subcellular location">
    <subcellularLocation>
        <location evidence="2">Cytoplasm</location>
    </subcellularLocation>
    <subcellularLocation>
        <location evidence="1">Endomembrane system</location>
        <topology evidence="1">Peripheral membrane protein</topology>
    </subcellularLocation>
</comment>
<protein>
    <recommendedName>
        <fullName evidence="4">phosphatidylinositol-3,5-bisphosphate 3-phosphatase</fullName>
        <ecNumber evidence="4">3.1.3.95</ecNumber>
    </recommendedName>
    <alternativeName>
        <fullName evidence="12">Phosphatidylinositol-3,5-bisphosphate 3-phosphatase</fullName>
    </alternativeName>
</protein>
<dbReference type="SMART" id="SM00404">
    <property type="entry name" value="PTPc_motif"/>
    <property type="match status" value="1"/>
</dbReference>
<dbReference type="PANTHER" id="PTHR10807">
    <property type="entry name" value="MYOTUBULARIN-RELATED"/>
    <property type="match status" value="1"/>
</dbReference>
<evidence type="ECO:0000259" key="17">
    <source>
        <dbReference type="PROSITE" id="PS50178"/>
    </source>
</evidence>
<evidence type="ECO:0000256" key="6">
    <source>
        <dbReference type="ARBA" id="ARBA00022723"/>
    </source>
</evidence>
<dbReference type="InterPro" id="IPR029021">
    <property type="entry name" value="Prot-tyrosine_phosphatase-like"/>
</dbReference>
<dbReference type="PROSITE" id="PS50056">
    <property type="entry name" value="TYR_PHOSPHATASE_2"/>
    <property type="match status" value="1"/>
</dbReference>
<dbReference type="InterPro" id="IPR011011">
    <property type="entry name" value="Znf_FYVE_PHD"/>
</dbReference>
<evidence type="ECO:0000256" key="14">
    <source>
        <dbReference type="PIRSR" id="PIRSR630564-2"/>
    </source>
</evidence>
<dbReference type="GO" id="GO:0046856">
    <property type="term" value="P:phosphatidylinositol dephosphorylation"/>
    <property type="evidence" value="ECO:0007669"/>
    <property type="project" value="TreeGrafter"/>
</dbReference>
<evidence type="ECO:0000313" key="19">
    <source>
        <dbReference type="EMBL" id="KAK7604926.1"/>
    </source>
</evidence>
<keyword evidence="11" id="KW-0472">Membrane</keyword>
<name>A0AAN9YA71_9HEMI</name>
<dbReference type="Pfam" id="PF01363">
    <property type="entry name" value="FYVE"/>
    <property type="match status" value="1"/>
</dbReference>
<dbReference type="EC" id="3.1.3.95" evidence="4"/>
<dbReference type="PROSITE" id="PS00028">
    <property type="entry name" value="ZINC_FINGER_C2H2_1"/>
    <property type="match status" value="1"/>
</dbReference>
<evidence type="ECO:0000256" key="9">
    <source>
        <dbReference type="ARBA" id="ARBA00022833"/>
    </source>
</evidence>
<dbReference type="Pfam" id="PF06602">
    <property type="entry name" value="Myotub-related"/>
    <property type="match status" value="1"/>
</dbReference>
<dbReference type="InterPro" id="IPR016130">
    <property type="entry name" value="Tyr_Pase_AS"/>
</dbReference>
<evidence type="ECO:0000256" key="12">
    <source>
        <dbReference type="ARBA" id="ARBA00032571"/>
    </source>
</evidence>
<dbReference type="SUPFAM" id="SSF52799">
    <property type="entry name" value="(Phosphotyrosine protein) phosphatases II"/>
    <property type="match status" value="1"/>
</dbReference>
<dbReference type="GO" id="GO:0005737">
    <property type="term" value="C:cytoplasm"/>
    <property type="evidence" value="ECO:0007669"/>
    <property type="project" value="UniProtKB-SubCell"/>
</dbReference>
<evidence type="ECO:0000256" key="1">
    <source>
        <dbReference type="ARBA" id="ARBA00004184"/>
    </source>
</evidence>
<comment type="similarity">
    <text evidence="3">Belongs to the protein-tyrosine phosphatase family. Non-receptor class myotubularin subfamily.</text>
</comment>
<feature type="domain" description="FYVE-type" evidence="17">
    <location>
        <begin position="829"/>
        <end position="881"/>
    </location>
</feature>
<feature type="domain" description="Tyrosine specific protein phosphatases" evidence="16">
    <location>
        <begin position="537"/>
        <end position="598"/>
    </location>
</feature>
<reference evidence="19 20" key="1">
    <citation type="submission" date="2024-03" db="EMBL/GenBank/DDBJ databases">
        <title>Adaptation during the transition from Ophiocordyceps entomopathogen to insect associate is accompanied by gene loss and intensified selection.</title>
        <authorList>
            <person name="Ward C.M."/>
            <person name="Onetto C.A."/>
            <person name="Borneman A.R."/>
        </authorList>
    </citation>
    <scope>NUCLEOTIDE SEQUENCE [LARGE SCALE GENOMIC DNA]</scope>
    <source>
        <strain evidence="19">AWRI1</strain>
        <tissue evidence="19">Single Adult Female</tissue>
    </source>
</reference>
<dbReference type="SMART" id="SM00064">
    <property type="entry name" value="FYVE"/>
    <property type="match status" value="1"/>
</dbReference>
<evidence type="ECO:0000259" key="18">
    <source>
        <dbReference type="PROSITE" id="PS51339"/>
    </source>
</evidence>
<evidence type="ECO:0000256" key="5">
    <source>
        <dbReference type="ARBA" id="ARBA00022490"/>
    </source>
</evidence>
<dbReference type="InterPro" id="IPR017455">
    <property type="entry name" value="Znf_FYVE-rel"/>
</dbReference>
<evidence type="ECO:0000256" key="15">
    <source>
        <dbReference type="PROSITE-ProRule" id="PRU00091"/>
    </source>
</evidence>
<accession>A0AAN9YA71</accession>
<dbReference type="InterPro" id="IPR011993">
    <property type="entry name" value="PH-like_dom_sf"/>
</dbReference>
<dbReference type="InterPro" id="IPR013083">
    <property type="entry name" value="Znf_RING/FYVE/PHD"/>
</dbReference>
<dbReference type="PROSITE" id="PS50178">
    <property type="entry name" value="ZF_FYVE"/>
    <property type="match status" value="1"/>
</dbReference>
<dbReference type="InterPro" id="IPR030564">
    <property type="entry name" value="Myotubularin"/>
</dbReference>
<keyword evidence="9" id="KW-0862">Zinc</keyword>
<keyword evidence="10" id="KW-0443">Lipid metabolism</keyword>
<feature type="domain" description="Myotubularin phosphatase" evidence="18">
    <location>
        <begin position="357"/>
        <end position="730"/>
    </location>
</feature>
<dbReference type="Pfam" id="PF21098">
    <property type="entry name" value="PH-GRAM_MTMR6-like"/>
    <property type="match status" value="1"/>
</dbReference>
<keyword evidence="8" id="KW-0378">Hydrolase</keyword>
<sequence>MSLHLPKILAESSRRNLHHLSPATAFYRKQNLLCPSSTTLTCTNSVRNFSEAILKSDFFVAVSDKLTQTDVVYIFQEKLITFQDISGLPWWAAIVTSTIAIRTLLFPLAVHQQRVIAKISNIEKQVNTTVEREVSKTVAELIKEKRWDEEFLDSFYHIEMYRRRTELYKKQKCHPWKTLPLVFIQIPVWVTMSGAIYNINSMLPVRDDVALQTYLEMKASAFSIFQDLTVLDDTYLLPLFFVENVLLLDRYNGKKPFSGNLFISAPYLIFKDVESKKELWLFFSHISSIEKLSLTTTGSPLLIRSKTFLCVTFVFPKDRDCHEFFLLLQQRSSPATIPELHCFEYKAIPENIPQSAGWNYFDLLDEYRRMQVPNDEWCLTFANGNYELCDTYPRHLFIPRSVSSSVLIGSSKFRSKGRLPVLSYLHRNKAVICRCSQPLSGFNARCINDEQFLCCILKSNPNSDHLYVVDTRPKINAMANRATGKGYENESFYENIKFYFFGIENIHVMRASLTKVIETCDLKSSSMNAFLSGIDSSNWLKHIKALLDAAWFIADAVDKGISVVVHCSDGWDRTAQVCSLAALLLDPYYRTIQGYQALIEKDWLAFGHKFSDRYGFIAGDPKEISPIFTQFIEATWQLTCQFPNAFQFNEKYLLSLHDNFTSCQFGTFIGNCEKERSELKLSSLTFSYWGYVAYHMNEFVNPLYSSENSSASILKPELCSQNFRFWRGLYCRFENGVHPRENIEDIVLAASDHNNSLEDHINFLQKKLSTLGDKIKGFVENKLEKVSLDSRPVSIGYSDNDVELKNAMIEANSVAIDWKPLYSVEQCACLTPFTYSTKKIHCWKCGNIFCIRCIHDQHVSLPGHQSKRTVPVCKTCFFKMMGHSFEEHVS</sequence>
<evidence type="ECO:0000313" key="20">
    <source>
        <dbReference type="Proteomes" id="UP001367676"/>
    </source>
</evidence>
<dbReference type="InterPro" id="IPR003595">
    <property type="entry name" value="Tyr_Pase_cat"/>
</dbReference>
<dbReference type="PROSITE" id="PS51339">
    <property type="entry name" value="PPASE_MYOTUBULARIN"/>
    <property type="match status" value="1"/>
</dbReference>
<evidence type="ECO:0000256" key="7">
    <source>
        <dbReference type="ARBA" id="ARBA00022771"/>
    </source>
</evidence>
<evidence type="ECO:0000256" key="8">
    <source>
        <dbReference type="ARBA" id="ARBA00022801"/>
    </source>
</evidence>
<organism evidence="19 20">
    <name type="scientific">Parthenolecanium corni</name>
    <dbReference type="NCBI Taxonomy" id="536013"/>
    <lineage>
        <taxon>Eukaryota</taxon>
        <taxon>Metazoa</taxon>
        <taxon>Ecdysozoa</taxon>
        <taxon>Arthropoda</taxon>
        <taxon>Hexapoda</taxon>
        <taxon>Insecta</taxon>
        <taxon>Pterygota</taxon>
        <taxon>Neoptera</taxon>
        <taxon>Paraneoptera</taxon>
        <taxon>Hemiptera</taxon>
        <taxon>Sternorrhyncha</taxon>
        <taxon>Coccoidea</taxon>
        <taxon>Coccidae</taxon>
        <taxon>Parthenolecanium</taxon>
    </lineage>
</organism>
<dbReference type="CDD" id="cd20069">
    <property type="entry name" value="5TM_Oxa1-like"/>
    <property type="match status" value="1"/>
</dbReference>
<dbReference type="GO" id="GO:0008270">
    <property type="term" value="F:zinc ion binding"/>
    <property type="evidence" value="ECO:0007669"/>
    <property type="project" value="UniProtKB-KW"/>
</dbReference>
<feature type="binding site" evidence="14">
    <location>
        <begin position="567"/>
        <end position="573"/>
    </location>
    <ligand>
        <name>substrate</name>
    </ligand>
</feature>
<keyword evidence="7 15" id="KW-0863">Zinc-finger</keyword>
<feature type="binding site" evidence="14">
    <location>
        <begin position="505"/>
        <end position="506"/>
    </location>
    <ligand>
        <name>substrate</name>
    </ligand>
</feature>
<dbReference type="CDD" id="cd15738">
    <property type="entry name" value="FYVE_MTMR_unchar"/>
    <property type="match status" value="1"/>
</dbReference>
<dbReference type="InterPro" id="IPR013087">
    <property type="entry name" value="Znf_C2H2_type"/>
</dbReference>